<dbReference type="Proteomes" id="UP000250235">
    <property type="component" value="Unassembled WGS sequence"/>
</dbReference>
<evidence type="ECO:0000313" key="2">
    <source>
        <dbReference type="Proteomes" id="UP000250235"/>
    </source>
</evidence>
<reference evidence="1 2" key="1">
    <citation type="journal article" date="2015" name="Proc. Natl. Acad. Sci. U.S.A.">
        <title>The resurrection genome of Boea hygrometrica: A blueprint for survival of dehydration.</title>
        <authorList>
            <person name="Xiao L."/>
            <person name="Yang G."/>
            <person name="Zhang L."/>
            <person name="Yang X."/>
            <person name="Zhao S."/>
            <person name="Ji Z."/>
            <person name="Zhou Q."/>
            <person name="Hu M."/>
            <person name="Wang Y."/>
            <person name="Chen M."/>
            <person name="Xu Y."/>
            <person name="Jin H."/>
            <person name="Xiao X."/>
            <person name="Hu G."/>
            <person name="Bao F."/>
            <person name="Hu Y."/>
            <person name="Wan P."/>
            <person name="Li L."/>
            <person name="Deng X."/>
            <person name="Kuang T."/>
            <person name="Xiang C."/>
            <person name="Zhu J.K."/>
            <person name="Oliver M.J."/>
            <person name="He Y."/>
        </authorList>
    </citation>
    <scope>NUCLEOTIDE SEQUENCE [LARGE SCALE GENOMIC DNA]</scope>
    <source>
        <strain evidence="2">cv. XS01</strain>
    </source>
</reference>
<proteinExistence type="predicted"/>
<sequence length="125" mass="14137">MLFLHLLEALSPFVHEKGCLGSYEGSENWYHELSHSSGINSWIENTDNVFLKGFGEQHAKQIVPKLNQRRAALHAGTESCKLKNVKNSSACLWKFGDESPTPQAASTPCYTPAREMCELQHYEHF</sequence>
<evidence type="ECO:0000313" key="1">
    <source>
        <dbReference type="EMBL" id="KZV46722.1"/>
    </source>
</evidence>
<accession>A0A2Z7CI39</accession>
<keyword evidence="2" id="KW-1185">Reference proteome</keyword>
<protein>
    <submittedName>
        <fullName evidence="1">Uncharacterized protein</fullName>
    </submittedName>
</protein>
<dbReference type="EMBL" id="KQ995397">
    <property type="protein sequence ID" value="KZV46722.1"/>
    <property type="molecule type" value="Genomic_DNA"/>
</dbReference>
<name>A0A2Z7CI39_9LAMI</name>
<dbReference type="AlphaFoldDB" id="A0A2Z7CI39"/>
<organism evidence="1 2">
    <name type="scientific">Dorcoceras hygrometricum</name>
    <dbReference type="NCBI Taxonomy" id="472368"/>
    <lineage>
        <taxon>Eukaryota</taxon>
        <taxon>Viridiplantae</taxon>
        <taxon>Streptophyta</taxon>
        <taxon>Embryophyta</taxon>
        <taxon>Tracheophyta</taxon>
        <taxon>Spermatophyta</taxon>
        <taxon>Magnoliopsida</taxon>
        <taxon>eudicotyledons</taxon>
        <taxon>Gunneridae</taxon>
        <taxon>Pentapetalae</taxon>
        <taxon>asterids</taxon>
        <taxon>lamiids</taxon>
        <taxon>Lamiales</taxon>
        <taxon>Gesneriaceae</taxon>
        <taxon>Didymocarpoideae</taxon>
        <taxon>Trichosporeae</taxon>
        <taxon>Loxocarpinae</taxon>
        <taxon>Dorcoceras</taxon>
    </lineage>
</organism>
<gene>
    <name evidence="1" type="ORF">F511_13747</name>
</gene>